<protein>
    <submittedName>
        <fullName evidence="2">Uncharacterized protein</fullName>
    </submittedName>
</protein>
<feature type="transmembrane region" description="Helical" evidence="1">
    <location>
        <begin position="82"/>
        <end position="98"/>
    </location>
</feature>
<evidence type="ECO:0000313" key="2">
    <source>
        <dbReference type="EMBL" id="GLI34853.1"/>
    </source>
</evidence>
<feature type="transmembrane region" description="Helical" evidence="1">
    <location>
        <begin position="127"/>
        <end position="150"/>
    </location>
</feature>
<organism evidence="2 3">
    <name type="scientific">Desulforhabdus amnigena</name>
    <dbReference type="NCBI Taxonomy" id="40218"/>
    <lineage>
        <taxon>Bacteria</taxon>
        <taxon>Pseudomonadati</taxon>
        <taxon>Thermodesulfobacteriota</taxon>
        <taxon>Syntrophobacteria</taxon>
        <taxon>Syntrophobacterales</taxon>
        <taxon>Syntrophobacteraceae</taxon>
        <taxon>Desulforhabdus</taxon>
    </lineage>
</organism>
<keyword evidence="3" id="KW-1185">Reference proteome</keyword>
<keyword evidence="1" id="KW-0472">Membrane</keyword>
<gene>
    <name evidence="2" type="ORF">DAMNIGENAA_22860</name>
</gene>
<dbReference type="Proteomes" id="UP001144372">
    <property type="component" value="Unassembled WGS sequence"/>
</dbReference>
<evidence type="ECO:0000313" key="3">
    <source>
        <dbReference type="Proteomes" id="UP001144372"/>
    </source>
</evidence>
<name>A0A9W6FU02_9BACT</name>
<reference evidence="2" key="1">
    <citation type="submission" date="2022-12" db="EMBL/GenBank/DDBJ databases">
        <title>Reference genome sequencing for broad-spectrum identification of bacterial and archaeal isolates by mass spectrometry.</title>
        <authorList>
            <person name="Sekiguchi Y."/>
            <person name="Tourlousse D.M."/>
        </authorList>
    </citation>
    <scope>NUCLEOTIDE SEQUENCE</scope>
    <source>
        <strain evidence="2">ASRB1</strain>
    </source>
</reference>
<comment type="caution">
    <text evidence="2">The sequence shown here is derived from an EMBL/GenBank/DDBJ whole genome shotgun (WGS) entry which is preliminary data.</text>
</comment>
<accession>A0A9W6FU02</accession>
<dbReference type="EMBL" id="BSDR01000001">
    <property type="protein sequence ID" value="GLI34853.1"/>
    <property type="molecule type" value="Genomic_DNA"/>
</dbReference>
<sequence length="158" mass="18183">MWRRRLKWTSRVSGLITCIVIFSLFVAALPAYATQTHKAPEGLYIHQLGHLLFLAAAAFLFSRLHRNPLLTGKGWNRIKISCAFFFLWNLYAFVGHILEELMPAPSFTGKAGVWHQVLAEAPARIGIPFYILKFDHLICMPAILFFFWGIKTLYEEQK</sequence>
<proteinExistence type="predicted"/>
<keyword evidence="1" id="KW-1133">Transmembrane helix</keyword>
<keyword evidence="1" id="KW-0812">Transmembrane</keyword>
<dbReference type="RefSeq" id="WP_281794288.1">
    <property type="nucleotide sequence ID" value="NZ_BSDR01000001.1"/>
</dbReference>
<dbReference type="AlphaFoldDB" id="A0A9W6FU02"/>
<feature type="transmembrane region" description="Helical" evidence="1">
    <location>
        <begin position="44"/>
        <end position="61"/>
    </location>
</feature>
<feature type="transmembrane region" description="Helical" evidence="1">
    <location>
        <begin position="12"/>
        <end position="32"/>
    </location>
</feature>
<evidence type="ECO:0000256" key="1">
    <source>
        <dbReference type="SAM" id="Phobius"/>
    </source>
</evidence>